<sequence length="57" mass="6266">MAVCTGKMQVFVSYTFIQFASNRTILDSRTCVCYSLGGYPATTYLNSYVANCHPATV</sequence>
<dbReference type="EMBL" id="GBXM01062919">
    <property type="protein sequence ID" value="JAH45658.1"/>
    <property type="molecule type" value="Transcribed_RNA"/>
</dbReference>
<accession>A0A0E9SYP3</accession>
<proteinExistence type="predicted"/>
<reference evidence="1" key="2">
    <citation type="journal article" date="2015" name="Fish Shellfish Immunol.">
        <title>Early steps in the European eel (Anguilla anguilla)-Vibrio vulnificus interaction in the gills: Role of the RtxA13 toxin.</title>
        <authorList>
            <person name="Callol A."/>
            <person name="Pajuelo D."/>
            <person name="Ebbesson L."/>
            <person name="Teles M."/>
            <person name="MacKenzie S."/>
            <person name="Amaro C."/>
        </authorList>
    </citation>
    <scope>NUCLEOTIDE SEQUENCE</scope>
</reference>
<dbReference type="AlphaFoldDB" id="A0A0E9SYP3"/>
<name>A0A0E9SYP3_ANGAN</name>
<reference evidence="1" key="1">
    <citation type="submission" date="2014-11" db="EMBL/GenBank/DDBJ databases">
        <authorList>
            <person name="Amaro Gonzalez C."/>
        </authorList>
    </citation>
    <scope>NUCLEOTIDE SEQUENCE</scope>
</reference>
<organism evidence="1">
    <name type="scientific">Anguilla anguilla</name>
    <name type="common">European freshwater eel</name>
    <name type="synonym">Muraena anguilla</name>
    <dbReference type="NCBI Taxonomy" id="7936"/>
    <lineage>
        <taxon>Eukaryota</taxon>
        <taxon>Metazoa</taxon>
        <taxon>Chordata</taxon>
        <taxon>Craniata</taxon>
        <taxon>Vertebrata</taxon>
        <taxon>Euteleostomi</taxon>
        <taxon>Actinopterygii</taxon>
        <taxon>Neopterygii</taxon>
        <taxon>Teleostei</taxon>
        <taxon>Anguilliformes</taxon>
        <taxon>Anguillidae</taxon>
        <taxon>Anguilla</taxon>
    </lineage>
</organism>
<evidence type="ECO:0000313" key="1">
    <source>
        <dbReference type="EMBL" id="JAH45658.1"/>
    </source>
</evidence>
<protein>
    <submittedName>
        <fullName evidence="1">Uncharacterized protein</fullName>
    </submittedName>
</protein>